<dbReference type="GO" id="GO:0005524">
    <property type="term" value="F:ATP binding"/>
    <property type="evidence" value="ECO:0007669"/>
    <property type="project" value="UniProtKB-KW"/>
</dbReference>
<reference evidence="1 2" key="1">
    <citation type="submission" date="2018-08" db="EMBL/GenBank/DDBJ databases">
        <title>Genomic taxonomy of the Vibrionaceae family.</title>
        <authorList>
            <person name="Gomez-Gil B."/>
            <person name="Tanaka M."/>
            <person name="Sawabe T."/>
            <person name="Enciso-Ibarra K."/>
        </authorList>
    </citation>
    <scope>NUCLEOTIDE SEQUENCE [LARGE SCALE GENOMIC DNA]</scope>
    <source>
        <strain evidence="1 2">CAIM 1831</strain>
    </source>
</reference>
<dbReference type="InterPro" id="IPR021979">
    <property type="entry name" value="DUF3584"/>
</dbReference>
<dbReference type="Proteomes" id="UP000262832">
    <property type="component" value="Chromosome II"/>
</dbReference>
<proteinExistence type="predicted"/>
<evidence type="ECO:0000313" key="1">
    <source>
        <dbReference type="EMBL" id="AXY02944.1"/>
    </source>
</evidence>
<protein>
    <submittedName>
        <fullName evidence="1">ATP-binding protein</fullName>
    </submittedName>
</protein>
<gene>
    <name evidence="1" type="ORF">D1115_18450</name>
</gene>
<name>A0ABN5PI99_9VIBR</name>
<dbReference type="Pfam" id="PF12128">
    <property type="entry name" value="DUF3584"/>
    <property type="match status" value="1"/>
</dbReference>
<evidence type="ECO:0000313" key="2">
    <source>
        <dbReference type="Proteomes" id="UP000262832"/>
    </source>
</evidence>
<keyword evidence="1" id="KW-0067">ATP-binding</keyword>
<organism evidence="1 2">
    <name type="scientific">Vibrio alfacsensis</name>
    <dbReference type="NCBI Taxonomy" id="1074311"/>
    <lineage>
        <taxon>Bacteria</taxon>
        <taxon>Pseudomonadati</taxon>
        <taxon>Pseudomonadota</taxon>
        <taxon>Gammaproteobacteria</taxon>
        <taxon>Vibrionales</taxon>
        <taxon>Vibrionaceae</taxon>
        <taxon>Vibrio</taxon>
    </lineage>
</organism>
<keyword evidence="2" id="KW-1185">Reference proteome</keyword>
<accession>A0ABN5PI99</accession>
<keyword evidence="1" id="KW-0547">Nucleotide-binding</keyword>
<dbReference type="EMBL" id="CP032094">
    <property type="protein sequence ID" value="AXY02944.1"/>
    <property type="molecule type" value="Genomic_DNA"/>
</dbReference>
<sequence>MVEMEITIVENGRPAVVRNDEDLEKVGSEGISKLAIIVVFCGMTRFLCQDEDVAIHWPLDELGKFLFLT</sequence>